<name>A0A6L2L811_TANCI</name>
<accession>A0A6L2L811</accession>
<evidence type="ECO:0000259" key="2">
    <source>
        <dbReference type="Pfam" id="PF22936"/>
    </source>
</evidence>
<evidence type="ECO:0000256" key="1">
    <source>
        <dbReference type="SAM" id="MobiDB-lite"/>
    </source>
</evidence>
<dbReference type="EMBL" id="BKCJ010003804">
    <property type="protein sequence ID" value="GEU57289.1"/>
    <property type="molecule type" value="Genomic_DNA"/>
</dbReference>
<feature type="region of interest" description="Disordered" evidence="1">
    <location>
        <begin position="772"/>
        <end position="855"/>
    </location>
</feature>
<proteinExistence type="predicted"/>
<protein>
    <recommendedName>
        <fullName evidence="2">Retrovirus-related Pol polyprotein from transposon TNT 1-94-like beta-barrel domain-containing protein</fullName>
    </recommendedName>
</protein>
<organism evidence="3">
    <name type="scientific">Tanacetum cinerariifolium</name>
    <name type="common">Dalmatian daisy</name>
    <name type="synonym">Chrysanthemum cinerariifolium</name>
    <dbReference type="NCBI Taxonomy" id="118510"/>
    <lineage>
        <taxon>Eukaryota</taxon>
        <taxon>Viridiplantae</taxon>
        <taxon>Streptophyta</taxon>
        <taxon>Embryophyta</taxon>
        <taxon>Tracheophyta</taxon>
        <taxon>Spermatophyta</taxon>
        <taxon>Magnoliopsida</taxon>
        <taxon>eudicotyledons</taxon>
        <taxon>Gunneridae</taxon>
        <taxon>Pentapetalae</taxon>
        <taxon>asterids</taxon>
        <taxon>campanulids</taxon>
        <taxon>Asterales</taxon>
        <taxon>Asteraceae</taxon>
        <taxon>Asteroideae</taxon>
        <taxon>Anthemideae</taxon>
        <taxon>Anthemidinae</taxon>
        <taxon>Tanacetum</taxon>
    </lineage>
</organism>
<feature type="region of interest" description="Disordered" evidence="1">
    <location>
        <begin position="701"/>
        <end position="742"/>
    </location>
</feature>
<dbReference type="Pfam" id="PF22936">
    <property type="entry name" value="Pol_BBD"/>
    <property type="match status" value="1"/>
</dbReference>
<reference evidence="3" key="1">
    <citation type="journal article" date="2019" name="Sci. Rep.">
        <title>Draft genome of Tanacetum cinerariifolium, the natural source of mosquito coil.</title>
        <authorList>
            <person name="Yamashiro T."/>
            <person name="Shiraishi A."/>
            <person name="Satake H."/>
            <person name="Nakayama K."/>
        </authorList>
    </citation>
    <scope>NUCLEOTIDE SEQUENCE</scope>
</reference>
<feature type="region of interest" description="Disordered" evidence="1">
    <location>
        <begin position="965"/>
        <end position="999"/>
    </location>
</feature>
<feature type="compositionally biased region" description="Basic residues" evidence="1">
    <location>
        <begin position="716"/>
        <end position="735"/>
    </location>
</feature>
<feature type="compositionally biased region" description="Basic and acidic residues" evidence="1">
    <location>
        <begin position="983"/>
        <end position="996"/>
    </location>
</feature>
<comment type="caution">
    <text evidence="3">The sequence shown here is derived from an EMBL/GenBank/DDBJ whole genome shotgun (WGS) entry which is preliminary data.</text>
</comment>
<evidence type="ECO:0000313" key="3">
    <source>
        <dbReference type="EMBL" id="GEU57289.1"/>
    </source>
</evidence>
<feature type="region of interest" description="Disordered" evidence="1">
    <location>
        <begin position="407"/>
        <end position="440"/>
    </location>
</feature>
<feature type="domain" description="Retrovirus-related Pol polyprotein from transposon TNT 1-94-like beta-barrel" evidence="2">
    <location>
        <begin position="179"/>
        <end position="251"/>
    </location>
</feature>
<feature type="compositionally biased region" description="Low complexity" evidence="1">
    <location>
        <begin position="407"/>
        <end position="417"/>
    </location>
</feature>
<feature type="compositionally biased region" description="Acidic residues" evidence="1">
    <location>
        <begin position="809"/>
        <end position="850"/>
    </location>
</feature>
<sequence>MNQVLNENERLLEQVISKDIVDIIVNSSVDTASVIVHKCEKCLKLEIELLNKKDFVEKEIYNKLFRNYTTLEKHRISLEVDTQLNQETFQRDNSISNQRVKPSTSASGSQPSGNTKKDKIQRPPHRNACPLTRITNTTEVPSRNPIALETNTPKPVVTLVYSRKPRKPKTTDPVGNSQYLDSGCSKHMTEDRSQLTNFITKFLGTVKFKNDHVAKIMGYGDYQIGNVMISRVYYVEGLGHNLLSVRQFCDSNLEVAFRQHTCYIRNLEARHGLIRGLPKLKFKKDHLYSACAMGKSKKKHHKPKFEDTNQEKLYLLHMDLYGPMRVVSVNGKISSGPIIKKLTVTTISSGLVPNNSPSIAFVPPSRSYWDILFQPLFDELLTPSPSVDHPAPEVIALITKVVASEPAASTGSPSSTTINQDAPSPSKSQTTPDTQSPIIPNAVEEDNHDLDAISEHNRKWTKDHPLGNIICELTRPNSTRLQLYEQTIFCYYDAFLTAVEPKTYKDALTQYCWIEAIQEELNEFKRLEVWELVPRPDKVMVITLKCIYKVKLDELGGILKNKARLMARDYRQEEGIDFEESFVLVARLDPEGIFINQSNYAFESLKKYGYDSCDPVDTPMVEKFKLDEDKEGKTVDPSHYHGMIVTLLYLTANVDHAGCQDTRRSTSGSMQFLGDRLQFEEPPFEKAILVFLRDLGHSASVKKKQARSNQAPKAPQGKRLKTSAKVAKPAKKKQPAKTSKAKGLTVLSKVALTEAEQMKLATKRSLIQTHSSYASGSGTDEGTGGKPGVPDVPTYGSDDEQISWKSSKEDDDDEVGMNDDEDDNDDDVYNQDNDGQDDDNEQNDSENDGDDFVHPKNEAQAENEDFINKLDENIKKIIKDQVKEQVKAQVTKILPKIKKNVNEQLKAEVLTYSSNDSMTSHAVAANLFELELKKILIDKMESNKSIHKSDKQKNLYKALLDAYQDEEPSAGSNRGSKRRRARKEPESTSASKEKTFKTTSKLTKWSKSYHKSAGESAQVEEPMQTAKDLEEHAHQEFKTRMEDLCESCNELMDTPLDFLAFMINQLKVDTQILELVAGLTFELMKGSCKSRQVIPFDHFINNDLTYLSGSVSSGKYTTSVTKTKAADYGYIKWIEDLVLNTMWSQIPHKPELWPSKDFEAKYNKVKAKLALLSLSALASKAVTIKNKGLIAEAYEWGKEEVSSDDNEMVEVKVLMALAKENDAIIKEGARNDLVFVKSLADDTKVSIPGVERPWLSKVEGFILPNHDTGRILPGESQRNITDPSVAVTDSSTIEYDLVDGSLVSSTLLPTLKKLDGAEHIYGPKTIKSILRLKSTFKAETLKGVKINKPSLALAKGNKSSQASKVNSAPAEREINLRNPQHAFKRCEACCSLNHTTTDHYDIKRVKRGEALQAKKAEALKLTMAESSNANRSKTPTKRNNQDPMWCLEMTLHAQIKVMALSYVMLDEKRRTIFNSNKEVVTIAPRVDDGYLLGYSLVSKAFRIFNTRRQQTKETYHITFDEIPDAIKFLKPSVDNINIAKNERYPPDKYLHLYEPSQRVEDTSIQNTIPILNLPLPILVIVTLAAQDRWPQDKHIELVIIIGNIGAGMLTRAMAKELSAALAHECIFVDFLLEEEPKKVFEALKIPRWVDAMQDELNQFAKNKVWTLVPAIYGKT</sequence>
<dbReference type="InterPro" id="IPR054722">
    <property type="entry name" value="PolX-like_BBD"/>
</dbReference>
<feature type="compositionally biased region" description="Polar residues" evidence="1">
    <location>
        <begin position="89"/>
        <end position="114"/>
    </location>
</feature>
<feature type="region of interest" description="Disordered" evidence="1">
    <location>
        <begin position="89"/>
        <end position="149"/>
    </location>
</feature>
<feature type="compositionally biased region" description="Polar residues" evidence="1">
    <location>
        <begin position="418"/>
        <end position="438"/>
    </location>
</feature>
<gene>
    <name evidence="3" type="ORF">Tci_029267</name>
</gene>